<dbReference type="GO" id="GO:0004458">
    <property type="term" value="F:D-lactate dehydrogenase (cytochrome) activity"/>
    <property type="evidence" value="ECO:0007669"/>
    <property type="project" value="TreeGrafter"/>
</dbReference>
<evidence type="ECO:0000256" key="6">
    <source>
        <dbReference type="ARBA" id="ARBA00023004"/>
    </source>
</evidence>
<dbReference type="InterPro" id="IPR016169">
    <property type="entry name" value="FAD-bd_PCMH_sub2"/>
</dbReference>
<dbReference type="EMBL" id="FONQ01000012">
    <property type="protein sequence ID" value="SFF23387.1"/>
    <property type="molecule type" value="Genomic_DNA"/>
</dbReference>
<keyword evidence="5" id="KW-0560">Oxidoreductase</keyword>
<feature type="domain" description="4Fe-4S ferredoxin-type" evidence="8">
    <location>
        <begin position="645"/>
        <end position="676"/>
    </location>
</feature>
<dbReference type="InterPro" id="IPR006094">
    <property type="entry name" value="Oxid_FAD_bind_N"/>
</dbReference>
<dbReference type="InterPro" id="IPR016166">
    <property type="entry name" value="FAD-bd_PCMH"/>
</dbReference>
<evidence type="ECO:0000313" key="10">
    <source>
        <dbReference type="EMBL" id="SFF23387.1"/>
    </source>
</evidence>
<feature type="domain" description="FAD-binding PCMH-type" evidence="9">
    <location>
        <begin position="62"/>
        <end position="301"/>
    </location>
</feature>
<dbReference type="InterPro" id="IPR009051">
    <property type="entry name" value="Helical_ferredxn"/>
</dbReference>
<dbReference type="InterPro" id="IPR036318">
    <property type="entry name" value="FAD-bd_PCMH-like_sf"/>
</dbReference>
<reference evidence="11" key="1">
    <citation type="submission" date="2016-10" db="EMBL/GenBank/DDBJ databases">
        <authorList>
            <person name="Varghese N."/>
            <person name="Submissions S."/>
        </authorList>
    </citation>
    <scope>NUCLEOTIDE SEQUENCE [LARGE SCALE GENOMIC DNA]</scope>
    <source>
        <strain evidence="11">CGMCC 1.9227</strain>
    </source>
</reference>
<evidence type="ECO:0000256" key="2">
    <source>
        <dbReference type="ARBA" id="ARBA00022630"/>
    </source>
</evidence>
<dbReference type="SUPFAM" id="SSF56176">
    <property type="entry name" value="FAD-binding/transporter-associated domain-like"/>
    <property type="match status" value="1"/>
</dbReference>
<organism evidence="10 11">
    <name type="scientific">Flavobacterium xueshanense</name>
    <dbReference type="NCBI Taxonomy" id="935223"/>
    <lineage>
        <taxon>Bacteria</taxon>
        <taxon>Pseudomonadati</taxon>
        <taxon>Bacteroidota</taxon>
        <taxon>Flavobacteriia</taxon>
        <taxon>Flavobacteriales</taxon>
        <taxon>Flavobacteriaceae</taxon>
        <taxon>Flavobacterium</taxon>
    </lineage>
</organism>
<protein>
    <recommendedName>
        <fullName evidence="12">FAD/FMN-containing dehydrogenase</fullName>
    </recommendedName>
</protein>
<keyword evidence="4" id="KW-0274">FAD</keyword>
<evidence type="ECO:0000256" key="3">
    <source>
        <dbReference type="ARBA" id="ARBA00022723"/>
    </source>
</evidence>
<comment type="cofactor">
    <cofactor evidence="1">
        <name>FAD</name>
        <dbReference type="ChEBI" id="CHEBI:57692"/>
    </cofactor>
</comment>
<evidence type="ECO:0000259" key="8">
    <source>
        <dbReference type="PROSITE" id="PS51379"/>
    </source>
</evidence>
<dbReference type="Pfam" id="PF13534">
    <property type="entry name" value="Fer4_17"/>
    <property type="match status" value="1"/>
</dbReference>
<dbReference type="GO" id="GO:0051536">
    <property type="term" value="F:iron-sulfur cluster binding"/>
    <property type="evidence" value="ECO:0007669"/>
    <property type="project" value="UniProtKB-KW"/>
</dbReference>
<sequence length="998" mass="111359">MNFSYLFLRCKPLYIYICENNSNLLHYMLITPQLQELSQSLEGILLYDDLHKTLYATDASAYRIIPVAVAIPKSEEDIVKIIRFAAKNKISITPRTAGTSLAGQTVGSGIIVDVSKHFTKIVAFDSIKKTVTVQPGVIRDELNLYLKPHGLFFGPNTSTSNRCMIGGMVGNNSSGTTSIRYGVTRDKIVEIKAVLSDGSSAVFKEMTSAEFIEKIKGNTLESSIYKTIYEELSNTENQKEIIKEFPKPEIHRRNTGYAIDLLLKSELFGGTENTINLGKLLCGSEGTLAFTTEITLKVDNLPPTNNVMVVAHFHTIQQSLEAVVTAMKHHLYTCEMMDDTILDCTKTNREQTKNRFFIQGEPKAVIMLEVASHHSMEDAERQADDLIADLERNNFGYALPKIYGADIDKINELRKAGLGLLGSIVGDNKAADSIEDTAVELSDLPNYIAEFTAMMERHGQSAIYYAHAGAGEIHLRPVLNLKTTEGLHQFRNIATEVAILVKKYRGSLSGEHGDGIVRGEFLSFMIGDKNYELLKRIKHAFDPNTILNVGKIVNAFKMDENLRVEAGRVEPEIQTIQDFSDSMGILRAAEKCNGSGDCRKLPSAGGTLCPSYRATRNEKDTTRARANALREYLTHSEKDNKFDHEELYKVFELCVSCKACASECPSNVDVAALKSEFLYQYQKANGFSWRNKGFAFNAKLNGLGSITPKFTNFMVNLPFVKKSMGIAAKRQVPLLAPKTFRKWYEKNWNQSPSDFFVNGKVCLFCDEFTNYYDVSVGIDAYELLTKLGYEVILVDHEESGRAFISKGFLEEAKAIANINVAVFSNYITADLPLIGIEPSAILTFRDEYIRLADDKESAQKLAENVFTIEEFFKNEITKGKIHAEQFSEEEKTIKIHGHCHQKSLSTMEATFAMLNVPKNSSVTIYNSGCCGMAGSFGYEKEHYEISMQMGEDTLFPKIRATETTTSIAAAGTSCRHQIFDGTNRKALHPVTILRSCLK</sequence>
<dbReference type="SUPFAM" id="SSF46548">
    <property type="entry name" value="alpha-helical ferredoxin"/>
    <property type="match status" value="1"/>
</dbReference>
<dbReference type="Pfam" id="PF01565">
    <property type="entry name" value="FAD_binding_4"/>
    <property type="match status" value="1"/>
</dbReference>
<dbReference type="InterPro" id="IPR017896">
    <property type="entry name" value="4Fe4S_Fe-S-bd"/>
</dbReference>
<evidence type="ECO:0000256" key="4">
    <source>
        <dbReference type="ARBA" id="ARBA00022827"/>
    </source>
</evidence>
<dbReference type="PANTHER" id="PTHR11748:SF119">
    <property type="entry name" value="D-2-HYDROXYGLUTARATE DEHYDROGENASE"/>
    <property type="match status" value="1"/>
</dbReference>
<evidence type="ECO:0008006" key="12">
    <source>
        <dbReference type="Google" id="ProtNLM"/>
    </source>
</evidence>
<evidence type="ECO:0000256" key="1">
    <source>
        <dbReference type="ARBA" id="ARBA00001974"/>
    </source>
</evidence>
<proteinExistence type="predicted"/>
<dbReference type="PROSITE" id="PS51379">
    <property type="entry name" value="4FE4S_FER_2"/>
    <property type="match status" value="1"/>
</dbReference>
<dbReference type="Pfam" id="PF02913">
    <property type="entry name" value="FAD-oxidase_C"/>
    <property type="match status" value="1"/>
</dbReference>
<dbReference type="GO" id="GO:0046872">
    <property type="term" value="F:metal ion binding"/>
    <property type="evidence" value="ECO:0007669"/>
    <property type="project" value="UniProtKB-KW"/>
</dbReference>
<dbReference type="InterPro" id="IPR017900">
    <property type="entry name" value="4Fe4S_Fe_S_CS"/>
</dbReference>
<dbReference type="PROSITE" id="PS00198">
    <property type="entry name" value="4FE4S_FER_1"/>
    <property type="match status" value="1"/>
</dbReference>
<gene>
    <name evidence="10" type="ORF">SAMN04488131_11232</name>
</gene>
<dbReference type="STRING" id="935223.SAMN04488131_11232"/>
<name>A0A1I2H334_9FLAO</name>
<dbReference type="GO" id="GO:0071949">
    <property type="term" value="F:FAD binding"/>
    <property type="evidence" value="ECO:0007669"/>
    <property type="project" value="InterPro"/>
</dbReference>
<dbReference type="SUPFAM" id="SSF55103">
    <property type="entry name" value="FAD-linked oxidases, C-terminal domain"/>
    <property type="match status" value="1"/>
</dbReference>
<evidence type="ECO:0000256" key="5">
    <source>
        <dbReference type="ARBA" id="ARBA00023002"/>
    </source>
</evidence>
<keyword evidence="2" id="KW-0285">Flavoprotein</keyword>
<dbReference type="InterPro" id="IPR016164">
    <property type="entry name" value="FAD-linked_Oxase-like_C"/>
</dbReference>
<dbReference type="InterPro" id="IPR016171">
    <property type="entry name" value="Vanillyl_alc_oxidase_C-sub2"/>
</dbReference>
<keyword evidence="3" id="KW-0479">Metal-binding</keyword>
<dbReference type="AlphaFoldDB" id="A0A1I2H334"/>
<keyword evidence="6" id="KW-0408">Iron</keyword>
<dbReference type="Gene3D" id="3.30.70.2740">
    <property type="match status" value="1"/>
</dbReference>
<keyword evidence="7" id="KW-0411">Iron-sulfur</keyword>
<evidence type="ECO:0000256" key="7">
    <source>
        <dbReference type="ARBA" id="ARBA00023014"/>
    </source>
</evidence>
<dbReference type="Gene3D" id="3.30.465.10">
    <property type="match status" value="1"/>
</dbReference>
<dbReference type="PROSITE" id="PS51387">
    <property type="entry name" value="FAD_PCMH"/>
    <property type="match status" value="1"/>
</dbReference>
<dbReference type="GO" id="GO:1903457">
    <property type="term" value="P:lactate catabolic process"/>
    <property type="evidence" value="ECO:0007669"/>
    <property type="project" value="TreeGrafter"/>
</dbReference>
<dbReference type="PANTHER" id="PTHR11748">
    <property type="entry name" value="D-LACTATE DEHYDROGENASE"/>
    <property type="match status" value="1"/>
</dbReference>
<dbReference type="Proteomes" id="UP000198596">
    <property type="component" value="Unassembled WGS sequence"/>
</dbReference>
<dbReference type="GO" id="GO:0008720">
    <property type="term" value="F:D-lactate dehydrogenase (NAD+) activity"/>
    <property type="evidence" value="ECO:0007669"/>
    <property type="project" value="TreeGrafter"/>
</dbReference>
<dbReference type="InterPro" id="IPR004113">
    <property type="entry name" value="FAD-bd_oxidored_4_C"/>
</dbReference>
<dbReference type="Gene3D" id="1.10.45.10">
    <property type="entry name" value="Vanillyl-alcohol Oxidase, Chain A, domain 4"/>
    <property type="match status" value="1"/>
</dbReference>
<evidence type="ECO:0000313" key="11">
    <source>
        <dbReference type="Proteomes" id="UP000198596"/>
    </source>
</evidence>
<keyword evidence="11" id="KW-1185">Reference proteome</keyword>
<accession>A0A1I2H334</accession>
<evidence type="ECO:0000259" key="9">
    <source>
        <dbReference type="PROSITE" id="PS51387"/>
    </source>
</evidence>
<dbReference type="Gene3D" id="1.10.1060.10">
    <property type="entry name" value="Alpha-helical ferredoxin"/>
    <property type="match status" value="1"/>
</dbReference>